<dbReference type="EMBL" id="LN856865">
    <property type="protein sequence ID" value="CDP93134.1"/>
    <property type="molecule type" value="Genomic_DNA"/>
</dbReference>
<keyword evidence="1" id="KW-0472">Membrane</keyword>
<accession>A0A1I9G0W4</accession>
<sequence length="64" mass="7629">MFIFLLYFVFNLICLIHKLLISWLYKELGRNIWITCLVVDDEVVACDILIPSKKDNFTEYPTDE</sequence>
<organism evidence="2">
    <name type="scientific">Brugia malayi</name>
    <name type="common">Filarial nematode worm</name>
    <dbReference type="NCBI Taxonomy" id="6279"/>
    <lineage>
        <taxon>Eukaryota</taxon>
        <taxon>Metazoa</taxon>
        <taxon>Ecdysozoa</taxon>
        <taxon>Nematoda</taxon>
        <taxon>Chromadorea</taxon>
        <taxon>Rhabditida</taxon>
        <taxon>Spirurina</taxon>
        <taxon>Spiruromorpha</taxon>
        <taxon>Filarioidea</taxon>
        <taxon>Onchocercidae</taxon>
        <taxon>Brugia</taxon>
    </lineage>
</organism>
<dbReference type="AlphaFoldDB" id="A0A1I9G0W4"/>
<reference evidence="2" key="1">
    <citation type="journal article" date="2007" name="Science">
        <title>Draft genome of the filarial nematode parasite Brugia malayi.</title>
        <authorList>
            <person name="Ghedin E."/>
            <person name="Wang S."/>
            <person name="Spiro D."/>
            <person name="Caler E."/>
            <person name="Zhao Q."/>
            <person name="Crabtree J."/>
            <person name="Allen J.E."/>
            <person name="Delcher A.L."/>
            <person name="Guiliano D.B."/>
            <person name="Miranda-Saavedra D."/>
            <person name="Angiuoli S.V."/>
            <person name="Creasy T."/>
            <person name="Amedeo P."/>
            <person name="Haas B."/>
            <person name="El-Sayed N.M."/>
            <person name="Wortman J.R."/>
            <person name="Feldblyum T."/>
            <person name="Tallon L."/>
            <person name="Schatz M."/>
            <person name="Shumway M."/>
            <person name="Koo H."/>
            <person name="Salzberg S.L."/>
            <person name="Schobel S."/>
            <person name="Pertea M."/>
            <person name="Pop M."/>
            <person name="White O."/>
            <person name="Barton G.J."/>
            <person name="Carlow C.K."/>
            <person name="Crawford M.J."/>
            <person name="Daub J."/>
            <person name="Dimmic M.W."/>
            <person name="Estes C.F."/>
            <person name="Foster J.M."/>
            <person name="Ganatra M."/>
            <person name="Gregory W.F."/>
            <person name="Johnson N.M."/>
            <person name="Jin J."/>
            <person name="Komuniecki R."/>
            <person name="Korf I."/>
            <person name="Kumar S."/>
            <person name="Laney S."/>
            <person name="Li B.W."/>
            <person name="Li W."/>
            <person name="Lindblom T.H."/>
            <person name="Lustigman S."/>
            <person name="Ma D."/>
            <person name="Maina C.V."/>
            <person name="Martin D.M."/>
            <person name="McCarter J.P."/>
            <person name="McReynolds L."/>
            <person name="Mitreva M."/>
            <person name="Nutman T.B."/>
            <person name="Parkinson J."/>
            <person name="Peregrin-Alvarez J.M."/>
            <person name="Poole C."/>
            <person name="Ren Q."/>
            <person name="Saunders L."/>
            <person name="Sluder A.E."/>
            <person name="Smith K."/>
            <person name="Stanke M."/>
            <person name="Unnasch T.R."/>
            <person name="Ware J."/>
            <person name="Wei A.D."/>
            <person name="Weil G."/>
            <person name="Williams D.J."/>
            <person name="Zhang Y."/>
            <person name="Williams S.A."/>
            <person name="Fraser-Liggett C."/>
            <person name="Slatko B."/>
            <person name="Blaxter M.L."/>
            <person name="Scott A.L."/>
        </authorList>
    </citation>
    <scope>NUCLEOTIDE SEQUENCE</scope>
    <source>
        <strain evidence="2">FR3</strain>
    </source>
</reference>
<evidence type="ECO:0000313" key="2">
    <source>
        <dbReference type="EMBL" id="CDP93134.1"/>
    </source>
</evidence>
<proteinExistence type="predicted"/>
<gene>
    <name evidence="2" type="primary">Bm14383</name>
    <name evidence="2" type="ORF">BM_Bm14383</name>
</gene>
<evidence type="ECO:0000256" key="1">
    <source>
        <dbReference type="SAM" id="Phobius"/>
    </source>
</evidence>
<protein>
    <submittedName>
        <fullName evidence="2">Bm14383</fullName>
    </submittedName>
</protein>
<reference evidence="2" key="2">
    <citation type="submission" date="2012-12" db="EMBL/GenBank/DDBJ databases">
        <authorList>
            <consortium name="WormBase Consortium"/>
            <person name="Ghedin E."/>
            <person name="Paulini M."/>
        </authorList>
    </citation>
    <scope>NUCLEOTIDE SEQUENCE</scope>
    <source>
        <strain evidence="2">FR3</strain>
    </source>
</reference>
<keyword evidence="1" id="KW-1133">Transmembrane helix</keyword>
<keyword evidence="1" id="KW-0812">Transmembrane</keyword>
<feature type="transmembrane region" description="Helical" evidence="1">
    <location>
        <begin position="6"/>
        <end position="25"/>
    </location>
</feature>
<name>A0A1I9G0W4_BRUMA</name>